<organism evidence="2 3">
    <name type="scientific">Lachancea dasiensis</name>
    <dbReference type="NCBI Taxonomy" id="1072105"/>
    <lineage>
        <taxon>Eukaryota</taxon>
        <taxon>Fungi</taxon>
        <taxon>Dikarya</taxon>
        <taxon>Ascomycota</taxon>
        <taxon>Saccharomycotina</taxon>
        <taxon>Saccharomycetes</taxon>
        <taxon>Saccharomycetales</taxon>
        <taxon>Saccharomycetaceae</taxon>
        <taxon>Lachancea</taxon>
    </lineage>
</organism>
<evidence type="ECO:0000313" key="3">
    <source>
        <dbReference type="Proteomes" id="UP000190274"/>
    </source>
</evidence>
<dbReference type="AlphaFoldDB" id="A0A1G4K2D7"/>
<evidence type="ECO:0000256" key="1">
    <source>
        <dbReference type="SAM" id="Coils"/>
    </source>
</evidence>
<name>A0A1G4K2D7_9SACH</name>
<proteinExistence type="predicted"/>
<reference evidence="2 3" key="1">
    <citation type="submission" date="2016-03" db="EMBL/GenBank/DDBJ databases">
        <authorList>
            <person name="Devillers H."/>
        </authorList>
    </citation>
    <scope>NUCLEOTIDE SEQUENCE [LARGE SCALE GENOMIC DNA]</scope>
    <source>
        <strain evidence="2">CBS 10888</strain>
    </source>
</reference>
<protein>
    <submittedName>
        <fullName evidence="2">LADA_0H08218g1_1</fullName>
    </submittedName>
</protein>
<dbReference type="GO" id="GO:0034272">
    <property type="term" value="C:phosphatidylinositol 3-kinase complex, class III, type II"/>
    <property type="evidence" value="ECO:0007669"/>
    <property type="project" value="EnsemblFungi"/>
</dbReference>
<dbReference type="GO" id="GO:0016236">
    <property type="term" value="P:macroautophagy"/>
    <property type="evidence" value="ECO:0007669"/>
    <property type="project" value="EnsemblFungi"/>
</dbReference>
<dbReference type="Pfam" id="PF17649">
    <property type="entry name" value="VPS38"/>
    <property type="match status" value="1"/>
</dbReference>
<keyword evidence="1" id="KW-0175">Coiled coil</keyword>
<dbReference type="GO" id="GO:0045324">
    <property type="term" value="P:late endosome to vacuole transport"/>
    <property type="evidence" value="ECO:0007669"/>
    <property type="project" value="EnsemblFungi"/>
</dbReference>
<dbReference type="OrthoDB" id="4069826at2759"/>
<dbReference type="GO" id="GO:0046854">
    <property type="term" value="P:phosphatidylinositol phosphate biosynthetic process"/>
    <property type="evidence" value="ECO:0007669"/>
    <property type="project" value="EnsemblFungi"/>
</dbReference>
<dbReference type="InterPro" id="IPR040939">
    <property type="entry name" value="Vps38"/>
</dbReference>
<accession>A0A1G4K2D7</accession>
<dbReference type="STRING" id="1266660.A0A1G4K2D7"/>
<feature type="coiled-coil region" evidence="1">
    <location>
        <begin position="172"/>
        <end position="233"/>
    </location>
</feature>
<dbReference type="EMBL" id="LT598461">
    <property type="protein sequence ID" value="SCU97776.1"/>
    <property type="molecule type" value="Genomic_DNA"/>
</dbReference>
<keyword evidence="3" id="KW-1185">Reference proteome</keyword>
<dbReference type="GO" id="GO:0051365">
    <property type="term" value="P:cellular response to potassium ion starvation"/>
    <property type="evidence" value="ECO:0007669"/>
    <property type="project" value="EnsemblFungi"/>
</dbReference>
<sequence>MYLLKRKLRHLNAISVYNVSIVRDPATSEDVVRTIPNIFVVIEDMKETCLYASEIQPGSRFCTQFNEMPHLPYTLSKIRLKIIGQVPETLLRQTQDPVWTLLASYVLDFAHLSPVLAADATQSPKHGINVPVLHFADGSFSIQGEFVQGQSTTNLVGERYVKSFSFNGALKLNKLMEYCTQLQADLDELSHKIDTAVIELPKPIQKGFLISAQKQLESEVRSRKEKAKLLEAMCAAEPFSLPESTEETRTKEEYGSIYSEYTNILHDLRLFEAQKIGQLLVALYKTGLCAPDGFITPHSKGESVYNIQLKKVDSSAILNRADRLSSNTLLGYYLLFVQVLASRILYLPLPHHLSFYGSTSVIDNKLPLYLNMSSTQQHISDFERALDCFNLDVMQVSQFLERHR</sequence>
<dbReference type="Proteomes" id="UP000190274">
    <property type="component" value="Chromosome H"/>
</dbReference>
<evidence type="ECO:0000313" key="2">
    <source>
        <dbReference type="EMBL" id="SCU97776.1"/>
    </source>
</evidence>
<gene>
    <name evidence="2" type="ORF">LADA_0H08218G</name>
</gene>